<reference evidence="8" key="1">
    <citation type="journal article" date="2017" name="Nature">
        <title>The genome of Chenopodium quinoa.</title>
        <authorList>
            <person name="Jarvis D.E."/>
            <person name="Ho Y.S."/>
            <person name="Lightfoot D.J."/>
            <person name="Schmoeckel S.M."/>
            <person name="Li B."/>
            <person name="Borm T.J.A."/>
            <person name="Ohyanagi H."/>
            <person name="Mineta K."/>
            <person name="Michell C.T."/>
            <person name="Saber N."/>
            <person name="Kharbatia N.M."/>
            <person name="Rupper R.R."/>
            <person name="Sharp A.R."/>
            <person name="Dally N."/>
            <person name="Boughton B.A."/>
            <person name="Woo Y.H."/>
            <person name="Gao G."/>
            <person name="Schijlen E.G.W.M."/>
            <person name="Guo X."/>
            <person name="Momin A.A."/>
            <person name="Negrao S."/>
            <person name="Al-Babili S."/>
            <person name="Gehring C."/>
            <person name="Roessner U."/>
            <person name="Jung C."/>
            <person name="Murphy K."/>
            <person name="Arold S.T."/>
            <person name="Gojobori T."/>
            <person name="van der Linden C.G."/>
            <person name="van Loo E.N."/>
            <person name="Jellen E.N."/>
            <person name="Maughan P.J."/>
            <person name="Tester M."/>
        </authorList>
    </citation>
    <scope>NUCLEOTIDE SEQUENCE [LARGE SCALE GENOMIC DNA]</scope>
    <source>
        <strain evidence="8">cv. PI 614886</strain>
    </source>
</reference>
<keyword evidence="2" id="KW-0805">Transcription regulation</keyword>
<dbReference type="InterPro" id="IPR009057">
    <property type="entry name" value="Homeodomain-like_sf"/>
</dbReference>
<evidence type="ECO:0000259" key="7">
    <source>
        <dbReference type="PROSITE" id="PS50110"/>
    </source>
</evidence>
<dbReference type="NCBIfam" id="TIGR01557">
    <property type="entry name" value="myb_SHAQKYF"/>
    <property type="match status" value="1"/>
</dbReference>
<dbReference type="CDD" id="cd17584">
    <property type="entry name" value="REC_typeB_ARR-like"/>
    <property type="match status" value="1"/>
</dbReference>
<dbReference type="SMART" id="SM00448">
    <property type="entry name" value="REC"/>
    <property type="match status" value="1"/>
</dbReference>
<evidence type="ECO:0000313" key="9">
    <source>
        <dbReference type="Proteomes" id="UP000596660"/>
    </source>
</evidence>
<dbReference type="GO" id="GO:0009736">
    <property type="term" value="P:cytokinin-activated signaling pathway"/>
    <property type="evidence" value="ECO:0007669"/>
    <property type="project" value="InterPro"/>
</dbReference>
<keyword evidence="9" id="KW-1185">Reference proteome</keyword>
<evidence type="ECO:0000256" key="5">
    <source>
        <dbReference type="PROSITE-ProRule" id="PRU00169"/>
    </source>
</evidence>
<dbReference type="Gene3D" id="3.40.50.2300">
    <property type="match status" value="1"/>
</dbReference>
<dbReference type="Gramene" id="AUR62000230-RA">
    <property type="protein sequence ID" value="AUR62000230-RA:cds"/>
    <property type="gene ID" value="AUR62000230"/>
</dbReference>
<dbReference type="PROSITE" id="PS50110">
    <property type="entry name" value="RESPONSE_REGULATORY"/>
    <property type="match status" value="1"/>
</dbReference>
<dbReference type="InterPro" id="IPR045279">
    <property type="entry name" value="ARR-like"/>
</dbReference>
<feature type="compositionally biased region" description="Basic and acidic residues" evidence="6">
    <location>
        <begin position="1"/>
        <end position="10"/>
    </location>
</feature>
<dbReference type="SUPFAM" id="SSF52172">
    <property type="entry name" value="CheY-like"/>
    <property type="match status" value="1"/>
</dbReference>
<dbReference type="InterPro" id="IPR001789">
    <property type="entry name" value="Sig_transdc_resp-reg_receiver"/>
</dbReference>
<sequence>MSNEGVEKDNNNPSLVIPTPDFTMDMSNEEIVEKVVKENNNLANNSVVNPIVSKGLKVLVVDDDITCLTTITKLLSRCRYQVTSKNNPIEALNLLEKNEEKFDLVLTDVRMEEIDGFKLLETGVKHDIPVIMMSGYGDEAIVKKGVTFGACNYFLKPISLSDVEVIWQHVFRYNLEKCTRGNKFDNENNEDQRDNKSKAITKEGKKLTGSRVRWNDELHLDFVGVVESLGGVDKAVPKKILEMLSERHNNLTREQVASHLQKQMANSSIPENATDPEALLLICNCTSELRPA</sequence>
<dbReference type="InterPro" id="IPR006447">
    <property type="entry name" value="Myb_dom_plants"/>
</dbReference>
<reference evidence="8" key="2">
    <citation type="submission" date="2021-03" db="UniProtKB">
        <authorList>
            <consortium name="EnsemblPlants"/>
        </authorList>
    </citation>
    <scope>IDENTIFICATION</scope>
</reference>
<dbReference type="InterPro" id="IPR011006">
    <property type="entry name" value="CheY-like_superfamily"/>
</dbReference>
<dbReference type="SUPFAM" id="SSF46689">
    <property type="entry name" value="Homeodomain-like"/>
    <property type="match status" value="1"/>
</dbReference>
<evidence type="ECO:0000256" key="2">
    <source>
        <dbReference type="ARBA" id="ARBA00023015"/>
    </source>
</evidence>
<name>A0A803KMH4_CHEQI</name>
<dbReference type="EnsemblPlants" id="AUR62000230-RA">
    <property type="protein sequence ID" value="AUR62000230-RA:cds"/>
    <property type="gene ID" value="AUR62000230"/>
</dbReference>
<dbReference type="AlphaFoldDB" id="A0A803KMH4"/>
<dbReference type="GO" id="GO:0003677">
    <property type="term" value="F:DNA binding"/>
    <property type="evidence" value="ECO:0007669"/>
    <property type="project" value="InterPro"/>
</dbReference>
<dbReference type="GO" id="GO:0000160">
    <property type="term" value="P:phosphorelay signal transduction system"/>
    <property type="evidence" value="ECO:0007669"/>
    <property type="project" value="UniProtKB-KW"/>
</dbReference>
<keyword evidence="4" id="KW-0539">Nucleus</keyword>
<dbReference type="Proteomes" id="UP000596660">
    <property type="component" value="Unplaced"/>
</dbReference>
<evidence type="ECO:0000256" key="6">
    <source>
        <dbReference type="SAM" id="MobiDB-lite"/>
    </source>
</evidence>
<dbReference type="Gene3D" id="1.10.10.60">
    <property type="entry name" value="Homeodomain-like"/>
    <property type="match status" value="1"/>
</dbReference>
<evidence type="ECO:0000256" key="1">
    <source>
        <dbReference type="ARBA" id="ARBA00023012"/>
    </source>
</evidence>
<evidence type="ECO:0000256" key="3">
    <source>
        <dbReference type="ARBA" id="ARBA00023163"/>
    </source>
</evidence>
<proteinExistence type="predicted"/>
<feature type="domain" description="Response regulatory" evidence="7">
    <location>
        <begin position="57"/>
        <end position="171"/>
    </location>
</feature>
<evidence type="ECO:0000256" key="4">
    <source>
        <dbReference type="ARBA" id="ARBA00023242"/>
    </source>
</evidence>
<protein>
    <recommendedName>
        <fullName evidence="7">Response regulatory domain-containing protein</fullName>
    </recommendedName>
</protein>
<organism evidence="8 9">
    <name type="scientific">Chenopodium quinoa</name>
    <name type="common">Quinoa</name>
    <dbReference type="NCBI Taxonomy" id="63459"/>
    <lineage>
        <taxon>Eukaryota</taxon>
        <taxon>Viridiplantae</taxon>
        <taxon>Streptophyta</taxon>
        <taxon>Embryophyta</taxon>
        <taxon>Tracheophyta</taxon>
        <taxon>Spermatophyta</taxon>
        <taxon>Magnoliopsida</taxon>
        <taxon>eudicotyledons</taxon>
        <taxon>Gunneridae</taxon>
        <taxon>Pentapetalae</taxon>
        <taxon>Caryophyllales</taxon>
        <taxon>Chenopodiaceae</taxon>
        <taxon>Chenopodioideae</taxon>
        <taxon>Atripliceae</taxon>
        <taxon>Chenopodium</taxon>
    </lineage>
</organism>
<dbReference type="PANTHER" id="PTHR43874">
    <property type="entry name" value="TWO-COMPONENT RESPONSE REGULATOR"/>
    <property type="match status" value="1"/>
</dbReference>
<keyword evidence="5" id="KW-0597">Phosphoprotein</keyword>
<keyword evidence="1" id="KW-0902">Two-component regulatory system</keyword>
<feature type="modified residue" description="4-aspartylphosphate" evidence="5">
    <location>
        <position position="108"/>
    </location>
</feature>
<evidence type="ECO:0000313" key="8">
    <source>
        <dbReference type="EnsemblPlants" id="AUR62000230-RA:cds"/>
    </source>
</evidence>
<keyword evidence="3" id="KW-0804">Transcription</keyword>
<accession>A0A803KMH4</accession>
<dbReference type="PANTHER" id="PTHR43874:SF205">
    <property type="entry name" value="TWO-COMPONENT RESPONSE REGULATOR ORR23"/>
    <property type="match status" value="1"/>
</dbReference>
<dbReference type="Pfam" id="PF00072">
    <property type="entry name" value="Response_reg"/>
    <property type="match status" value="1"/>
</dbReference>
<feature type="region of interest" description="Disordered" evidence="6">
    <location>
        <begin position="1"/>
        <end position="20"/>
    </location>
</feature>
<dbReference type="OMA" id="GTHAMSK"/>